<gene>
    <name evidence="1" type="ORF">TM448A00064_0055</name>
    <name evidence="2" type="ORF">TM448B00061_0064</name>
</gene>
<accession>A0A6H1Z7N3</accession>
<sequence length="141" mass="16019">MGNKMGYSHQSTLAYHKRNCLWPLRAVGSGWITATLLARFDAAVYHFVRAQKGSIYYDPEYGTDLYKLRTQTITDEEVQIQRASMVGGFSRWLPDLLLVSLELSKDSENEELEVAITWKIRTAIDTLHGNLAKPQKTTVVI</sequence>
<name>A0A6H1Z7N3_9ZZZZ</name>
<proteinExistence type="predicted"/>
<dbReference type="Gene3D" id="3.10.450.40">
    <property type="match status" value="1"/>
</dbReference>
<reference evidence="1" key="1">
    <citation type="submission" date="2020-03" db="EMBL/GenBank/DDBJ databases">
        <title>The deep terrestrial virosphere.</title>
        <authorList>
            <person name="Holmfeldt K."/>
            <person name="Nilsson E."/>
            <person name="Simone D."/>
            <person name="Lopez-Fernandez M."/>
            <person name="Wu X."/>
            <person name="de Brujin I."/>
            <person name="Lundin D."/>
            <person name="Andersson A."/>
            <person name="Bertilsson S."/>
            <person name="Dopson M."/>
        </authorList>
    </citation>
    <scope>NUCLEOTIDE SEQUENCE</scope>
    <source>
        <strain evidence="1">TM448A00064</strain>
        <strain evidence="2">TM448B00061</strain>
    </source>
</reference>
<dbReference type="SUPFAM" id="SSF160719">
    <property type="entry name" value="gpW/gp25-like"/>
    <property type="match status" value="1"/>
</dbReference>
<protein>
    <submittedName>
        <fullName evidence="1">Uncharacterized protein</fullName>
    </submittedName>
</protein>
<dbReference type="AlphaFoldDB" id="A0A6H1Z7N3"/>
<evidence type="ECO:0000313" key="2">
    <source>
        <dbReference type="EMBL" id="QJH93444.1"/>
    </source>
</evidence>
<evidence type="ECO:0000313" key="1">
    <source>
        <dbReference type="EMBL" id="QJA43876.1"/>
    </source>
</evidence>
<dbReference type="EMBL" id="MT144588">
    <property type="protein sequence ID" value="QJH93444.1"/>
    <property type="molecule type" value="Genomic_DNA"/>
</dbReference>
<organism evidence="1">
    <name type="scientific">viral metagenome</name>
    <dbReference type="NCBI Taxonomy" id="1070528"/>
    <lineage>
        <taxon>unclassified sequences</taxon>
        <taxon>metagenomes</taxon>
        <taxon>organismal metagenomes</taxon>
    </lineage>
</organism>
<dbReference type="EMBL" id="MT143971">
    <property type="protein sequence ID" value="QJA43876.1"/>
    <property type="molecule type" value="Genomic_DNA"/>
</dbReference>